<organism evidence="3 4">
    <name type="scientific">Catenaria anguillulae PL171</name>
    <dbReference type="NCBI Taxonomy" id="765915"/>
    <lineage>
        <taxon>Eukaryota</taxon>
        <taxon>Fungi</taxon>
        <taxon>Fungi incertae sedis</taxon>
        <taxon>Blastocladiomycota</taxon>
        <taxon>Blastocladiomycetes</taxon>
        <taxon>Blastocladiales</taxon>
        <taxon>Catenariaceae</taxon>
        <taxon>Catenaria</taxon>
    </lineage>
</organism>
<dbReference type="OrthoDB" id="2115681at2759"/>
<keyword evidence="2" id="KW-0472">Membrane</keyword>
<dbReference type="AlphaFoldDB" id="A0A1Y2H6L2"/>
<evidence type="ECO:0000256" key="2">
    <source>
        <dbReference type="SAM" id="Phobius"/>
    </source>
</evidence>
<feature type="transmembrane region" description="Helical" evidence="2">
    <location>
        <begin position="56"/>
        <end position="74"/>
    </location>
</feature>
<dbReference type="EMBL" id="MCFL01000096">
    <property type="protein sequence ID" value="ORZ30227.1"/>
    <property type="molecule type" value="Genomic_DNA"/>
</dbReference>
<keyword evidence="2" id="KW-1133">Transmembrane helix</keyword>
<gene>
    <name evidence="3" type="ORF">BCR44DRAFT_53840</name>
</gene>
<evidence type="ECO:0000256" key="1">
    <source>
        <dbReference type="SAM" id="MobiDB-lite"/>
    </source>
</evidence>
<proteinExistence type="predicted"/>
<feature type="region of interest" description="Disordered" evidence="1">
    <location>
        <begin position="1"/>
        <end position="26"/>
    </location>
</feature>
<accession>A0A1Y2H6L2</accession>
<keyword evidence="2" id="KW-0812">Transmembrane</keyword>
<name>A0A1Y2H6L2_9FUNG</name>
<comment type="caution">
    <text evidence="3">The sequence shown here is derived from an EMBL/GenBank/DDBJ whole genome shotgun (WGS) entry which is preliminary data.</text>
</comment>
<feature type="non-terminal residue" evidence="3">
    <location>
        <position position="264"/>
    </location>
</feature>
<evidence type="ECO:0000313" key="4">
    <source>
        <dbReference type="Proteomes" id="UP000193411"/>
    </source>
</evidence>
<protein>
    <submittedName>
        <fullName evidence="3">Uncharacterized protein</fullName>
    </submittedName>
</protein>
<reference evidence="3 4" key="1">
    <citation type="submission" date="2016-07" db="EMBL/GenBank/DDBJ databases">
        <title>Pervasive Adenine N6-methylation of Active Genes in Fungi.</title>
        <authorList>
            <consortium name="DOE Joint Genome Institute"/>
            <person name="Mondo S.J."/>
            <person name="Dannebaum R.O."/>
            <person name="Kuo R.C."/>
            <person name="Labutti K."/>
            <person name="Haridas S."/>
            <person name="Kuo A."/>
            <person name="Salamov A."/>
            <person name="Ahrendt S.R."/>
            <person name="Lipzen A."/>
            <person name="Sullivan W."/>
            <person name="Andreopoulos W.B."/>
            <person name="Clum A."/>
            <person name="Lindquist E."/>
            <person name="Daum C."/>
            <person name="Ramamoorthy G.K."/>
            <person name="Gryganskyi A."/>
            <person name="Culley D."/>
            <person name="Magnuson J.K."/>
            <person name="James T.Y."/>
            <person name="O'Malley M.A."/>
            <person name="Stajich J.E."/>
            <person name="Spatafora J.W."/>
            <person name="Visel A."/>
            <person name="Grigoriev I.V."/>
        </authorList>
    </citation>
    <scope>NUCLEOTIDE SEQUENCE [LARGE SCALE GENOMIC DNA]</scope>
    <source>
        <strain evidence="3 4">PL171</strain>
    </source>
</reference>
<dbReference type="Proteomes" id="UP000193411">
    <property type="component" value="Unassembled WGS sequence"/>
</dbReference>
<evidence type="ECO:0000313" key="3">
    <source>
        <dbReference type="EMBL" id="ORZ30227.1"/>
    </source>
</evidence>
<sequence>MSNIRKDGEYAKPSAPVQDGGPAADASKKLNINRSEQKFGNVKTVSLQLALPPTLVFLYLLLAGLMSVIWAARLGEMKDMAVRETNLTAYSLATRLENTTSVRIVSLISQWYEANFKAFTVLSQTFKAGIVSRSDFDKLYWLLLATVKANPTMTGLVFADPERNTFMAISRMDNGSYTFELQSTPSSGLTCTICPTLSIPTTEKWYYLIDTSNDRPYSTPYLRAAYSMVTRPWFTTAMTANKTIWSDFYRRSNGLTGQMNLGEP</sequence>
<feature type="compositionally biased region" description="Basic and acidic residues" evidence="1">
    <location>
        <begin position="1"/>
        <end position="10"/>
    </location>
</feature>
<keyword evidence="4" id="KW-1185">Reference proteome</keyword>